<dbReference type="SUPFAM" id="SSF53474">
    <property type="entry name" value="alpha/beta-Hydrolases"/>
    <property type="match status" value="1"/>
</dbReference>
<dbReference type="PRINTS" id="PR00111">
    <property type="entry name" value="ABHYDROLASE"/>
</dbReference>
<feature type="domain" description="AB hydrolase-1" evidence="1">
    <location>
        <begin position="30"/>
        <end position="275"/>
    </location>
</feature>
<dbReference type="EMBL" id="PYMC01000003">
    <property type="protein sequence ID" value="PSW05956.1"/>
    <property type="molecule type" value="Genomic_DNA"/>
</dbReference>
<dbReference type="PANTHER" id="PTHR43798">
    <property type="entry name" value="MONOACYLGLYCEROL LIPASE"/>
    <property type="match status" value="1"/>
</dbReference>
<dbReference type="PANTHER" id="PTHR43798:SF24">
    <property type="entry name" value="CIS-3-ALKYL-4-ALKYLOXETAN-2-ONE DECARBOXYLASE"/>
    <property type="match status" value="1"/>
</dbReference>
<dbReference type="InterPro" id="IPR050266">
    <property type="entry name" value="AB_hydrolase_sf"/>
</dbReference>
<evidence type="ECO:0000313" key="3">
    <source>
        <dbReference type="Proteomes" id="UP000240904"/>
    </source>
</evidence>
<dbReference type="Pfam" id="PF00561">
    <property type="entry name" value="Abhydrolase_1"/>
    <property type="match status" value="1"/>
</dbReference>
<dbReference type="RefSeq" id="WP_107282338.1">
    <property type="nucleotide sequence ID" value="NZ_PYMC01000003.1"/>
</dbReference>
<comment type="caution">
    <text evidence="2">The sequence shown here is derived from an EMBL/GenBank/DDBJ whole genome shotgun (WGS) entry which is preliminary data.</text>
</comment>
<reference evidence="2 3" key="1">
    <citation type="submission" date="2018-03" db="EMBL/GenBank/DDBJ databases">
        <title>Whole genome sequencing of Histamine producing bacteria.</title>
        <authorList>
            <person name="Butler K."/>
        </authorList>
    </citation>
    <scope>NUCLEOTIDE SEQUENCE [LARGE SCALE GENOMIC DNA]</scope>
    <source>
        <strain evidence="2 3">DSM 16190</strain>
    </source>
</reference>
<dbReference type="Gene3D" id="3.40.50.1820">
    <property type="entry name" value="alpha/beta hydrolase"/>
    <property type="match status" value="1"/>
</dbReference>
<dbReference type="GO" id="GO:0016020">
    <property type="term" value="C:membrane"/>
    <property type="evidence" value="ECO:0007669"/>
    <property type="project" value="TreeGrafter"/>
</dbReference>
<evidence type="ECO:0000259" key="1">
    <source>
        <dbReference type="Pfam" id="PF00561"/>
    </source>
</evidence>
<evidence type="ECO:0000313" key="2">
    <source>
        <dbReference type="EMBL" id="PSW05956.1"/>
    </source>
</evidence>
<proteinExistence type="predicted"/>
<protein>
    <submittedName>
        <fullName evidence="2">Alpha/beta hydrolase</fullName>
    </submittedName>
</protein>
<dbReference type="Proteomes" id="UP000240904">
    <property type="component" value="Unassembled WGS sequence"/>
</dbReference>
<accession>A0A2T3N0Y3</accession>
<gene>
    <name evidence="2" type="ORF">C9I89_05380</name>
</gene>
<dbReference type="InterPro" id="IPR000073">
    <property type="entry name" value="AB_hydrolase_1"/>
</dbReference>
<sequence>MLDTLFPFKRNFFSRNGHKLHYVNEGQGEPVVMVHGNPSWSFYYRNLVTELSQNHQCIVPDHIGCGLSDKPDDAGYDYTLKNRIDDLEALLEHLELRENITLVVHDWGGMIGMGYAARYPERIKRLVILNTGAFHLPESKPFPWPLWICRNTMLGTFLVRGFNAFSSIASYVGVKRRPMSPEVRQAYVSPFNSWANRISTLRFVQDIPLRKGDRNYELVSEIAASLPKFSQVPTLICFGLKDFVFDKHFLAVWCKKMPHATVHEFADCGHYILEDASEEVVPLISEFMKAPICSDAINDEQTVNPDAMSSEGHS</sequence>
<name>A0A2T3N0Y3_9GAMM</name>
<keyword evidence="3" id="KW-1185">Reference proteome</keyword>
<keyword evidence="2" id="KW-0378">Hydrolase</keyword>
<dbReference type="OrthoDB" id="9780765at2"/>
<dbReference type="PRINTS" id="PR00412">
    <property type="entry name" value="EPOXHYDRLASE"/>
</dbReference>
<dbReference type="AlphaFoldDB" id="A0A2T3N0Y3"/>
<dbReference type="InterPro" id="IPR000639">
    <property type="entry name" value="Epox_hydrolase-like"/>
</dbReference>
<dbReference type="InterPro" id="IPR029058">
    <property type="entry name" value="AB_hydrolase_fold"/>
</dbReference>
<dbReference type="GO" id="GO:0016787">
    <property type="term" value="F:hydrolase activity"/>
    <property type="evidence" value="ECO:0007669"/>
    <property type="project" value="UniProtKB-KW"/>
</dbReference>
<organism evidence="2 3">
    <name type="scientific">Photobacterium lipolyticum</name>
    <dbReference type="NCBI Taxonomy" id="266810"/>
    <lineage>
        <taxon>Bacteria</taxon>
        <taxon>Pseudomonadati</taxon>
        <taxon>Pseudomonadota</taxon>
        <taxon>Gammaproteobacteria</taxon>
        <taxon>Vibrionales</taxon>
        <taxon>Vibrionaceae</taxon>
        <taxon>Photobacterium</taxon>
    </lineage>
</organism>